<dbReference type="InterPro" id="IPR001647">
    <property type="entry name" value="HTH_TetR"/>
</dbReference>
<dbReference type="InterPro" id="IPR050109">
    <property type="entry name" value="HTH-type_TetR-like_transc_reg"/>
</dbReference>
<name>A0ABX7NEM3_9BACT</name>
<dbReference type="InterPro" id="IPR036271">
    <property type="entry name" value="Tet_transcr_reg_TetR-rel_C_sf"/>
</dbReference>
<protein>
    <submittedName>
        <fullName evidence="4">TetR/AcrR family transcriptional regulator</fullName>
    </submittedName>
</protein>
<dbReference type="Gene3D" id="1.10.357.10">
    <property type="entry name" value="Tetracycline Repressor, domain 2"/>
    <property type="match status" value="1"/>
</dbReference>
<dbReference type="SUPFAM" id="SSF48498">
    <property type="entry name" value="Tetracyclin repressor-like, C-terminal domain"/>
    <property type="match status" value="1"/>
</dbReference>
<accession>A0ABX7NEM3</accession>
<dbReference type="Proteomes" id="UP000663090">
    <property type="component" value="Chromosome"/>
</dbReference>
<keyword evidence="5" id="KW-1185">Reference proteome</keyword>
<gene>
    <name evidence="4" type="ORF">JY572_08250</name>
</gene>
<organism evidence="4 5">
    <name type="scientific">Myxococcus landrumensis</name>
    <dbReference type="NCBI Taxonomy" id="2813577"/>
    <lineage>
        <taxon>Bacteria</taxon>
        <taxon>Pseudomonadati</taxon>
        <taxon>Myxococcota</taxon>
        <taxon>Myxococcia</taxon>
        <taxon>Myxococcales</taxon>
        <taxon>Cystobacterineae</taxon>
        <taxon>Myxococcaceae</taxon>
        <taxon>Myxococcus</taxon>
    </lineage>
</organism>
<dbReference type="Pfam" id="PF00440">
    <property type="entry name" value="TetR_N"/>
    <property type="match status" value="1"/>
</dbReference>
<dbReference type="PANTHER" id="PTHR30055:SF187">
    <property type="entry name" value="TRANSCRIPTIONAL REGULATORY PROTEIN"/>
    <property type="match status" value="1"/>
</dbReference>
<evidence type="ECO:0000259" key="3">
    <source>
        <dbReference type="PROSITE" id="PS50977"/>
    </source>
</evidence>
<dbReference type="EMBL" id="CP071091">
    <property type="protein sequence ID" value="QSQ16027.1"/>
    <property type="molecule type" value="Genomic_DNA"/>
</dbReference>
<dbReference type="PANTHER" id="PTHR30055">
    <property type="entry name" value="HTH-TYPE TRANSCRIPTIONAL REGULATOR RUTR"/>
    <property type="match status" value="1"/>
</dbReference>
<evidence type="ECO:0000256" key="1">
    <source>
        <dbReference type="ARBA" id="ARBA00023125"/>
    </source>
</evidence>
<feature type="domain" description="HTH tetR-type" evidence="3">
    <location>
        <begin position="9"/>
        <end position="69"/>
    </location>
</feature>
<keyword evidence="1 2" id="KW-0238">DNA-binding</keyword>
<dbReference type="InterPro" id="IPR009057">
    <property type="entry name" value="Homeodomain-like_sf"/>
</dbReference>
<sequence length="202" mass="22192">MGPARRDGVKRRDALLDAALRCFSERGLLGTGIEEIRKAAGASPSSVYHLFDGLPDLTLALLIRTFERLFTHLVSRVVPTSTAEEAVVALVDGHLEWILSHRDEGRFMYQAMAMELGTDAAEVLLARKAELLAPIVQHVARFVSEGSLPPWPTLLLDVVLLGPSHEACRRFLGGAPLDPAWMRSQLPKLAWQSVRPQTPRGA</sequence>
<dbReference type="SUPFAM" id="SSF46689">
    <property type="entry name" value="Homeodomain-like"/>
    <property type="match status" value="1"/>
</dbReference>
<reference evidence="4 5" key="1">
    <citation type="submission" date="2021-02" db="EMBL/GenBank/DDBJ databases">
        <title>De Novo genome assembly of isolated myxobacteria.</title>
        <authorList>
            <person name="Stevens D.C."/>
        </authorList>
    </citation>
    <scope>NUCLEOTIDE SEQUENCE [LARGE SCALE GENOMIC DNA]</scope>
    <source>
        <strain evidence="4 5">SCHIC003</strain>
    </source>
</reference>
<dbReference type="PROSITE" id="PS50977">
    <property type="entry name" value="HTH_TETR_2"/>
    <property type="match status" value="1"/>
</dbReference>
<evidence type="ECO:0000256" key="2">
    <source>
        <dbReference type="PROSITE-ProRule" id="PRU00335"/>
    </source>
</evidence>
<evidence type="ECO:0000313" key="5">
    <source>
        <dbReference type="Proteomes" id="UP000663090"/>
    </source>
</evidence>
<evidence type="ECO:0000313" key="4">
    <source>
        <dbReference type="EMBL" id="QSQ16027.1"/>
    </source>
</evidence>
<dbReference type="PRINTS" id="PR00455">
    <property type="entry name" value="HTHTETR"/>
</dbReference>
<proteinExistence type="predicted"/>
<feature type="DNA-binding region" description="H-T-H motif" evidence="2">
    <location>
        <begin position="32"/>
        <end position="51"/>
    </location>
</feature>